<dbReference type="AlphaFoldDB" id="A0A1T4LCR1"/>
<dbReference type="OrthoDB" id="3177887at2"/>
<evidence type="ECO:0000313" key="3">
    <source>
        <dbReference type="EMBL" id="SJZ52582.1"/>
    </source>
</evidence>
<organism evidence="3 4">
    <name type="scientific">Anaerorhabdus furcosa</name>
    <dbReference type="NCBI Taxonomy" id="118967"/>
    <lineage>
        <taxon>Bacteria</taxon>
        <taxon>Bacillati</taxon>
        <taxon>Bacillota</taxon>
        <taxon>Erysipelotrichia</taxon>
        <taxon>Erysipelotrichales</taxon>
        <taxon>Erysipelotrichaceae</taxon>
        <taxon>Anaerorhabdus</taxon>
    </lineage>
</organism>
<keyword evidence="4" id="KW-1185">Reference proteome</keyword>
<evidence type="ECO:0000313" key="4">
    <source>
        <dbReference type="Proteomes" id="UP000243297"/>
    </source>
</evidence>
<dbReference type="STRING" id="118967.SAMN02745191_0834"/>
<dbReference type="CDD" id="cd11614">
    <property type="entry name" value="SAF_CpaB_FlgA_like"/>
    <property type="match status" value="1"/>
</dbReference>
<gene>
    <name evidence="3" type="ORF">SAMN02745191_0834</name>
</gene>
<accession>A0A1T4LCR1</accession>
<sequence>MKLLETMKKQKVLSTFILVLLFGLLSFLSFNQILKSTIDLQPIPIAKTCLKEGTILKQDNIAMKELPSASITEGVITNKDSLIGQVVDYGNALAEGSSFYGDLLAEKSDVKDAGLFELEEGQIATTLEVNEKTSYSNSLRVGHKVDLFFSGTGVENEGEKEKVIYGELVKQAKVLAICSEQDSEEQEYRSTNSLTYIVVALSYEDADLVGRAKVFGEVFPVISYDALHSVENPENYYDGLRMKDAIYQRTIDIKLNPIMEGEVQDE</sequence>
<reference evidence="4" key="1">
    <citation type="submission" date="2017-02" db="EMBL/GenBank/DDBJ databases">
        <authorList>
            <person name="Varghese N."/>
            <person name="Submissions S."/>
        </authorList>
    </citation>
    <scope>NUCLEOTIDE SEQUENCE [LARGE SCALE GENOMIC DNA]</scope>
    <source>
        <strain evidence="4">ATCC 25662</strain>
    </source>
</reference>
<dbReference type="Proteomes" id="UP000243297">
    <property type="component" value="Unassembled WGS sequence"/>
</dbReference>
<keyword evidence="1" id="KW-1133">Transmembrane helix</keyword>
<evidence type="ECO:0000256" key="1">
    <source>
        <dbReference type="SAM" id="Phobius"/>
    </source>
</evidence>
<dbReference type="EMBL" id="FUWY01000002">
    <property type="protein sequence ID" value="SJZ52582.1"/>
    <property type="molecule type" value="Genomic_DNA"/>
</dbReference>
<dbReference type="Pfam" id="PF16976">
    <property type="entry name" value="RcpC"/>
    <property type="match status" value="1"/>
</dbReference>
<keyword evidence="1" id="KW-0472">Membrane</keyword>
<protein>
    <submittedName>
        <fullName evidence="3">Flp pilus assembly protein CpaB</fullName>
    </submittedName>
</protein>
<feature type="transmembrane region" description="Helical" evidence="1">
    <location>
        <begin position="12"/>
        <end position="30"/>
    </location>
</feature>
<name>A0A1T4LCR1_9FIRM</name>
<keyword evidence="1" id="KW-0812">Transmembrane</keyword>
<proteinExistence type="predicted"/>
<feature type="domain" description="Flp pilus assembly protein RcpC/CpaB" evidence="2">
    <location>
        <begin position="118"/>
        <end position="218"/>
    </location>
</feature>
<evidence type="ECO:0000259" key="2">
    <source>
        <dbReference type="Pfam" id="PF16976"/>
    </source>
</evidence>
<dbReference type="RefSeq" id="WP_078711265.1">
    <property type="nucleotide sequence ID" value="NZ_FUWY01000002.1"/>
</dbReference>
<dbReference type="InterPro" id="IPR031571">
    <property type="entry name" value="RcpC_dom"/>
</dbReference>